<proteinExistence type="predicted"/>
<evidence type="ECO:0000313" key="2">
    <source>
        <dbReference type="Proteomes" id="UP000502584"/>
    </source>
</evidence>
<evidence type="ECO:0000313" key="1">
    <source>
        <dbReference type="EMBL" id="QIG56921.1"/>
    </source>
</evidence>
<sequence>MKLSKTMRTDSGHWLRRSANGWEFLSEGAGYEADTWCPAAGALGPFSGSGVDTLLDELADGQERQEQLAVALKGLQKVIGMLMPGVSKIPIQDYQLLNEAPIAAAQALAAYEKAITAPRTRGGN</sequence>
<gene>
    <name evidence="1" type="ORF">vBPaeSS2019XI_043</name>
</gene>
<name>A0A6G6XH63_9CAUD</name>
<protein>
    <submittedName>
        <fullName evidence="1">Uncharacterized protein</fullName>
    </submittedName>
</protein>
<accession>A0A6G6XH63</accession>
<dbReference type="EMBL" id="MN536026">
    <property type="protein sequence ID" value="QIG56921.1"/>
    <property type="molecule type" value="Genomic_DNA"/>
</dbReference>
<reference evidence="1 2" key="1">
    <citation type="submission" date="2019-10" db="EMBL/GenBank/DDBJ databases">
        <title>Genome of the temperate Pseudomonas aerugionosa phage vB_Pae-SS2019XI.</title>
        <authorList>
            <person name="Hammerl J.A."/>
            <person name="Jaeckel C."/>
            <person name="Schnehle S."/>
            <person name="Schmoger S."/>
        </authorList>
    </citation>
    <scope>NUCLEOTIDE SEQUENCE [LARGE SCALE GENOMIC DNA]</scope>
</reference>
<dbReference type="Proteomes" id="UP000502584">
    <property type="component" value="Segment"/>
</dbReference>
<keyword evidence="2" id="KW-1185">Reference proteome</keyword>
<organism evidence="1 2">
    <name type="scientific">Pseudomonas phage vB_Pae-SS2019XI</name>
    <dbReference type="NCBI Taxonomy" id="2660688"/>
    <lineage>
        <taxon>Viruses</taxon>
        <taxon>Duplodnaviria</taxon>
        <taxon>Heunggongvirae</taxon>
        <taxon>Uroviricota</taxon>
        <taxon>Caudoviricetes</taxon>
        <taxon>Casjensviridae</taxon>
        <taxon>Maxdohrnvirus</taxon>
        <taxon>Maxdohrnvirus SS2019XI</taxon>
    </lineage>
</organism>